<gene>
    <name evidence="4" type="ORF">UFOVP1039_3</name>
    <name evidence="5" type="ORF">UFOVP1141_11</name>
    <name evidence="6" type="ORF">UFOVP1203_2</name>
    <name evidence="7" type="ORF">UFOVP1259_3</name>
    <name evidence="8" type="ORF">UFOVP1501_13</name>
    <name evidence="9" type="ORF">UFOVP1589_2</name>
    <name evidence="2" type="ORF">UFOVP479_24</name>
    <name evidence="3" type="ORF">UFOVP977_11</name>
</gene>
<evidence type="ECO:0000313" key="5">
    <source>
        <dbReference type="EMBL" id="CAB4185930.1"/>
    </source>
</evidence>
<reference evidence="4" key="1">
    <citation type="submission" date="2020-05" db="EMBL/GenBank/DDBJ databases">
        <authorList>
            <person name="Chiriac C."/>
            <person name="Salcher M."/>
            <person name="Ghai R."/>
            <person name="Kavagutti S V."/>
        </authorList>
    </citation>
    <scope>NUCLEOTIDE SEQUENCE</scope>
</reference>
<evidence type="ECO:0000313" key="2">
    <source>
        <dbReference type="EMBL" id="CAB4145544.1"/>
    </source>
</evidence>
<sequence length="153" mass="17344">MTGTLRRLEQPNCSERTVKRLVRSIAIVLGSALCFSVGSAQTATTAPTKEIKRLTSKEYAKGQLTNKNYKCLSVLYGKESGWNYRSIGNLTGKHKVYGIPQGKSEWLKDANPLEQIDWGLRYISHRYGVVRTIEGMQPDTCKALHHWKIHGWH</sequence>
<dbReference type="EMBL" id="LR797143">
    <property type="protein sequence ID" value="CAB4189488.1"/>
    <property type="molecule type" value="Genomic_DNA"/>
</dbReference>
<dbReference type="EMBL" id="LR796452">
    <property type="protein sequence ID" value="CAB4145544.1"/>
    <property type="molecule type" value="Genomic_DNA"/>
</dbReference>
<dbReference type="EMBL" id="LR797448">
    <property type="protein sequence ID" value="CAB4217124.1"/>
    <property type="molecule type" value="Genomic_DNA"/>
</dbReference>
<evidence type="ECO:0000256" key="1">
    <source>
        <dbReference type="SAM" id="Phobius"/>
    </source>
</evidence>
<evidence type="ECO:0000313" key="6">
    <source>
        <dbReference type="EMBL" id="CAB4189488.1"/>
    </source>
</evidence>
<proteinExistence type="predicted"/>
<evidence type="ECO:0000313" key="8">
    <source>
        <dbReference type="EMBL" id="CAB4217124.1"/>
    </source>
</evidence>
<dbReference type="EMBL" id="LR796932">
    <property type="protein sequence ID" value="CAB4176046.1"/>
    <property type="molecule type" value="Genomic_DNA"/>
</dbReference>
<evidence type="ECO:0000313" key="4">
    <source>
        <dbReference type="EMBL" id="CAB4180060.1"/>
    </source>
</evidence>
<keyword evidence="1" id="KW-0472">Membrane</keyword>
<evidence type="ECO:0000313" key="9">
    <source>
        <dbReference type="EMBL" id="CAB5230895.1"/>
    </source>
</evidence>
<keyword evidence="1" id="KW-1133">Transmembrane helix</keyword>
<dbReference type="EMBL" id="LR797204">
    <property type="protein sequence ID" value="CAB4194213.1"/>
    <property type="molecule type" value="Genomic_DNA"/>
</dbReference>
<evidence type="ECO:0000313" key="7">
    <source>
        <dbReference type="EMBL" id="CAB4194213.1"/>
    </source>
</evidence>
<accession>A0A6J5Q5Z6</accession>
<keyword evidence="1" id="KW-0812">Transmembrane</keyword>
<protein>
    <submittedName>
        <fullName evidence="4">Uncharacterized protein</fullName>
    </submittedName>
</protein>
<dbReference type="EMBL" id="LR796987">
    <property type="protein sequence ID" value="CAB4180060.1"/>
    <property type="molecule type" value="Genomic_DNA"/>
</dbReference>
<name>A0A6J5Q5Z6_9CAUD</name>
<evidence type="ECO:0000313" key="3">
    <source>
        <dbReference type="EMBL" id="CAB4176046.1"/>
    </source>
</evidence>
<dbReference type="EMBL" id="LR797082">
    <property type="protein sequence ID" value="CAB4185930.1"/>
    <property type="molecule type" value="Genomic_DNA"/>
</dbReference>
<feature type="transmembrane region" description="Helical" evidence="1">
    <location>
        <begin position="21"/>
        <end position="40"/>
    </location>
</feature>
<organism evidence="4">
    <name type="scientific">uncultured Caudovirales phage</name>
    <dbReference type="NCBI Taxonomy" id="2100421"/>
    <lineage>
        <taxon>Viruses</taxon>
        <taxon>Duplodnaviria</taxon>
        <taxon>Heunggongvirae</taxon>
        <taxon>Uroviricota</taxon>
        <taxon>Caudoviricetes</taxon>
        <taxon>Peduoviridae</taxon>
        <taxon>Maltschvirus</taxon>
        <taxon>Maltschvirus maltsch</taxon>
    </lineage>
</organism>
<dbReference type="EMBL" id="LR798426">
    <property type="protein sequence ID" value="CAB5230895.1"/>
    <property type="molecule type" value="Genomic_DNA"/>
</dbReference>